<evidence type="ECO:0000256" key="2">
    <source>
        <dbReference type="ARBA" id="ARBA00022729"/>
    </source>
</evidence>
<dbReference type="InterPro" id="IPR002557">
    <property type="entry name" value="Chitin-bd_dom"/>
</dbReference>
<evidence type="ECO:0000256" key="5">
    <source>
        <dbReference type="ARBA" id="ARBA00023180"/>
    </source>
</evidence>
<dbReference type="VEuPathDB" id="VectorBase:ADAR2_006225"/>
<dbReference type="OMA" id="ICQSGMA"/>
<dbReference type="SMART" id="SM00494">
    <property type="entry name" value="ChtBD2"/>
    <property type="match status" value="2"/>
</dbReference>
<dbReference type="EnsemblMetazoa" id="ADAC004354-RA">
    <property type="protein sequence ID" value="ADAC004354-PA"/>
    <property type="gene ID" value="ADAC004354"/>
</dbReference>
<gene>
    <name evidence="8" type="ORF">AND_004354</name>
</gene>
<dbReference type="InterPro" id="IPR036508">
    <property type="entry name" value="Chitin-bd_dom_sf"/>
</dbReference>
<dbReference type="EMBL" id="ADMH02001149">
    <property type="protein sequence ID" value="ETN63919.1"/>
    <property type="molecule type" value="Genomic_DNA"/>
</dbReference>
<organism evidence="8">
    <name type="scientific">Anopheles darlingi</name>
    <name type="common">Mosquito</name>
    <dbReference type="NCBI Taxonomy" id="43151"/>
    <lineage>
        <taxon>Eukaryota</taxon>
        <taxon>Metazoa</taxon>
        <taxon>Ecdysozoa</taxon>
        <taxon>Arthropoda</taxon>
        <taxon>Hexapoda</taxon>
        <taxon>Insecta</taxon>
        <taxon>Pterygota</taxon>
        <taxon>Neoptera</taxon>
        <taxon>Endopterygota</taxon>
        <taxon>Diptera</taxon>
        <taxon>Nematocera</taxon>
        <taxon>Culicoidea</taxon>
        <taxon>Culicidae</taxon>
        <taxon>Anophelinae</taxon>
        <taxon>Anopheles</taxon>
    </lineage>
</organism>
<evidence type="ECO:0000256" key="4">
    <source>
        <dbReference type="ARBA" id="ARBA00023157"/>
    </source>
</evidence>
<reference evidence="9" key="4">
    <citation type="submission" date="2015-06" db="UniProtKB">
        <authorList>
            <consortium name="EnsemblMetazoa"/>
        </authorList>
    </citation>
    <scope>IDENTIFICATION</scope>
</reference>
<dbReference type="PANTHER" id="PTHR23301">
    <property type="entry name" value="CHITIN BINDING PERITROPHIN-A"/>
    <property type="match status" value="1"/>
</dbReference>
<feature type="signal peptide" evidence="6">
    <location>
        <begin position="1"/>
        <end position="26"/>
    </location>
</feature>
<dbReference type="VEuPathDB" id="VectorBase:ADAC004354"/>
<keyword evidence="5" id="KW-0325">Glycoprotein</keyword>
<dbReference type="GO" id="GO:0008061">
    <property type="term" value="F:chitin binding"/>
    <property type="evidence" value="ECO:0007669"/>
    <property type="project" value="UniProtKB-KW"/>
</dbReference>
<evidence type="ECO:0000256" key="3">
    <source>
        <dbReference type="ARBA" id="ARBA00022737"/>
    </source>
</evidence>
<feature type="chain" id="PRO_5010155653" description="Chitin-binding type-2 domain-containing protein" evidence="6">
    <location>
        <begin position="27"/>
        <end position="170"/>
    </location>
</feature>
<protein>
    <recommendedName>
        <fullName evidence="7">Chitin-binding type-2 domain-containing protein</fullName>
    </recommendedName>
</protein>
<dbReference type="PROSITE" id="PS50940">
    <property type="entry name" value="CHIT_BIND_II"/>
    <property type="match status" value="2"/>
</dbReference>
<evidence type="ECO:0000259" key="7">
    <source>
        <dbReference type="PROSITE" id="PS50940"/>
    </source>
</evidence>
<feature type="domain" description="Chitin-binding type-2" evidence="7">
    <location>
        <begin position="27"/>
        <end position="89"/>
    </location>
</feature>
<evidence type="ECO:0000256" key="6">
    <source>
        <dbReference type="SAM" id="SignalP"/>
    </source>
</evidence>
<dbReference type="Pfam" id="PF01607">
    <property type="entry name" value="CBM_14"/>
    <property type="match status" value="2"/>
</dbReference>
<keyword evidence="4" id="KW-1015">Disulfide bond</keyword>
<feature type="domain" description="Chitin-binding type-2" evidence="7">
    <location>
        <begin position="110"/>
        <end position="170"/>
    </location>
</feature>
<evidence type="ECO:0000313" key="10">
    <source>
        <dbReference type="Proteomes" id="UP000000673"/>
    </source>
</evidence>
<dbReference type="STRING" id="43151.W5JME5"/>
<keyword evidence="1" id="KW-0147">Chitin-binding</keyword>
<accession>W5JME5</accession>
<evidence type="ECO:0000256" key="1">
    <source>
        <dbReference type="ARBA" id="ARBA00022669"/>
    </source>
</evidence>
<dbReference type="InterPro" id="IPR051940">
    <property type="entry name" value="Chitin_bind-dev_reg"/>
</dbReference>
<dbReference type="AlphaFoldDB" id="W5JME5"/>
<proteinExistence type="predicted"/>
<dbReference type="Gene3D" id="2.170.140.10">
    <property type="entry name" value="Chitin binding domain"/>
    <property type="match status" value="2"/>
</dbReference>
<reference evidence="8 10" key="1">
    <citation type="journal article" date="2010" name="BMC Genomics">
        <title>Combination of measures distinguishes pre-miRNAs from other stem-loops in the genome of the newly sequenced Anopheles darlingi.</title>
        <authorList>
            <person name="Mendes N.D."/>
            <person name="Freitas A.T."/>
            <person name="Vasconcelos A.T."/>
            <person name="Sagot M.F."/>
        </authorList>
    </citation>
    <scope>NUCLEOTIDE SEQUENCE</scope>
</reference>
<dbReference type="PANTHER" id="PTHR23301:SF0">
    <property type="entry name" value="CHITIN-BINDING TYPE-2 DOMAIN-CONTAINING PROTEIN-RELATED"/>
    <property type="match status" value="1"/>
</dbReference>
<keyword evidence="10" id="KW-1185">Reference proteome</keyword>
<reference evidence="8" key="3">
    <citation type="journal article" date="2013" name="Nucleic Acids Res.">
        <title>The genome of Anopheles darlingi, the main neotropical malaria vector.</title>
        <authorList>
            <person name="Marinotti O."/>
            <person name="Cerqueira G.C."/>
            <person name="de Almeida L.G."/>
            <person name="Ferro M.I."/>
            <person name="Loreto E.L."/>
            <person name="Zaha A."/>
            <person name="Teixeira S.M."/>
            <person name="Wespiser A.R."/>
            <person name="Almeida E Silva A."/>
            <person name="Schlindwein A.D."/>
            <person name="Pacheco A.C."/>
            <person name="Silva A.L."/>
            <person name="Graveley B.R."/>
            <person name="Walenz B.P."/>
            <person name="Lima Bde A."/>
            <person name="Ribeiro C.A."/>
            <person name="Nunes-Silva C.G."/>
            <person name="de Carvalho C.R."/>
            <person name="Soares C.M."/>
            <person name="de Menezes C.B."/>
            <person name="Matiolli C."/>
            <person name="Caffrey D."/>
            <person name="Araujo D.A."/>
            <person name="de Oliveira D.M."/>
            <person name="Golenbock D."/>
            <person name="Grisard E.C."/>
            <person name="Fantinatti-Garboggini F."/>
            <person name="de Carvalho F.M."/>
            <person name="Barcellos F.G."/>
            <person name="Prosdocimi F."/>
            <person name="May G."/>
            <person name="Azevedo Junior G.M."/>
            <person name="Guimaraes G.M."/>
            <person name="Goldman G.H."/>
            <person name="Padilha I.Q."/>
            <person name="Batista Jda S."/>
            <person name="Ferro J.A."/>
            <person name="Ribeiro J.M."/>
            <person name="Fietto J.L."/>
            <person name="Dabbas K.M."/>
            <person name="Cerdeira L."/>
            <person name="Agnez-Lima L.F."/>
            <person name="Brocchi M."/>
            <person name="de Carvalho M.O."/>
            <person name="Teixeira Mde M."/>
            <person name="Diniz Maia Mde M."/>
            <person name="Goldman M.H."/>
            <person name="Cruz Schneider M.P."/>
            <person name="Felipe M.S."/>
            <person name="Hungria M."/>
            <person name="Nicolas M.F."/>
            <person name="Pereira M."/>
            <person name="Montes M.A."/>
            <person name="Cantao M.E."/>
            <person name="Vincentz M."/>
            <person name="Rafael M.S."/>
            <person name="Silverman N."/>
            <person name="Stoco P.H."/>
            <person name="Souza R.C."/>
            <person name="Vicentini R."/>
            <person name="Gazzinelli R.T."/>
            <person name="Neves Rde O."/>
            <person name="Silva R."/>
            <person name="Astolfi-Filho S."/>
            <person name="Maciel T.E."/>
            <person name="Urmenyi T.P."/>
            <person name="Tadei W.P."/>
            <person name="Camargo E.P."/>
            <person name="de Vasconcelos A.T."/>
        </authorList>
    </citation>
    <scope>NUCLEOTIDE SEQUENCE</scope>
</reference>
<name>W5JME5_ANODA</name>
<dbReference type="SUPFAM" id="SSF57625">
    <property type="entry name" value="Invertebrate chitin-binding proteins"/>
    <property type="match status" value="3"/>
</dbReference>
<keyword evidence="2 6" id="KW-0732">Signal</keyword>
<evidence type="ECO:0000313" key="9">
    <source>
        <dbReference type="EnsemblMetazoa" id="ADAC004354-PA"/>
    </source>
</evidence>
<keyword evidence="3" id="KW-0677">Repeat</keyword>
<reference evidence="8" key="2">
    <citation type="submission" date="2010-05" db="EMBL/GenBank/DDBJ databases">
        <authorList>
            <person name="Almeida L.G."/>
            <person name="Nicolas M.F."/>
            <person name="Souza R.C."/>
            <person name="Vasconcelos A.T.R."/>
        </authorList>
    </citation>
    <scope>NUCLEOTIDE SEQUENCE</scope>
</reference>
<dbReference type="GO" id="GO:0005576">
    <property type="term" value="C:extracellular region"/>
    <property type="evidence" value="ECO:0007669"/>
    <property type="project" value="InterPro"/>
</dbReference>
<dbReference type="Proteomes" id="UP000000673">
    <property type="component" value="Unassembled WGS sequence"/>
</dbReference>
<evidence type="ECO:0000313" key="8">
    <source>
        <dbReference type="EMBL" id="ETN63919.1"/>
    </source>
</evidence>
<sequence>MNQLTVSKRVGLPVVLSIALAIGALAEEACRGVPDGYFVQNKNDCQAYFYCRDGKAQPNKCPNDLYFNELKQVCDYRDQGYSTVGHCSEGYLFDSTRMACHPAARVKCNTVQCPQQTNPSEIVYRPSVVRCDEYFICQSGMAIQKLCAPGLYWDPIQERCDLSQNVSCTL</sequence>
<dbReference type="HOGENOM" id="CLU_062693_1_1_1"/>